<feature type="transmembrane region" description="Helical" evidence="7">
    <location>
        <begin position="95"/>
        <end position="119"/>
    </location>
</feature>
<keyword evidence="4 7" id="KW-1133">Transmembrane helix</keyword>
<dbReference type="GO" id="GO:0006826">
    <property type="term" value="P:iron ion transport"/>
    <property type="evidence" value="ECO:0007669"/>
    <property type="project" value="TreeGrafter"/>
</dbReference>
<evidence type="ECO:0000256" key="4">
    <source>
        <dbReference type="ARBA" id="ARBA00022989"/>
    </source>
</evidence>
<dbReference type="Proteomes" id="UP000016923">
    <property type="component" value="Unassembled WGS sequence"/>
</dbReference>
<dbReference type="eggNOG" id="KOG0039">
    <property type="taxonomic scope" value="Eukaryota"/>
</dbReference>
<gene>
    <name evidence="9" type="ORF">F503_06781</name>
</gene>
<dbReference type="GO" id="GO:0015677">
    <property type="term" value="P:copper ion import"/>
    <property type="evidence" value="ECO:0007669"/>
    <property type="project" value="TreeGrafter"/>
</dbReference>
<keyword evidence="6 7" id="KW-0472">Membrane</keyword>
<evidence type="ECO:0000256" key="1">
    <source>
        <dbReference type="ARBA" id="ARBA00004141"/>
    </source>
</evidence>
<feature type="transmembrane region" description="Helical" evidence="7">
    <location>
        <begin position="216"/>
        <end position="235"/>
    </location>
</feature>
<evidence type="ECO:0000313" key="9">
    <source>
        <dbReference type="EMBL" id="EPE02488.1"/>
    </source>
</evidence>
<dbReference type="VEuPathDB" id="FungiDB:F503_06781"/>
<dbReference type="PANTHER" id="PTHR32361:SF23">
    <property type="entry name" value="FERRIC-CHELATE REDUCTASE"/>
    <property type="match status" value="1"/>
</dbReference>
<evidence type="ECO:0000256" key="5">
    <source>
        <dbReference type="ARBA" id="ARBA00023065"/>
    </source>
</evidence>
<evidence type="ECO:0000256" key="7">
    <source>
        <dbReference type="SAM" id="Phobius"/>
    </source>
</evidence>
<dbReference type="EMBL" id="KE148178">
    <property type="protein sequence ID" value="EPE02488.1"/>
    <property type="molecule type" value="Genomic_DNA"/>
</dbReference>
<keyword evidence="10" id="KW-1185">Reference proteome</keyword>
<proteinExistence type="predicted"/>
<dbReference type="InterPro" id="IPR051410">
    <property type="entry name" value="Ferric/Cupric_Reductase"/>
</dbReference>
<sequence length="259" mass="29267">MENMPYKWLTSPVMLHSSRKHECTMTPEQCAFKYRRWVNWYVADLVKAVLPSTSLLPPSASSSRPTPRAWLTTLAAVRAFSYPDTHIFRWRSPSLGVCILLGCGFVYFSGVSLGAKPYYWPNTDTLSYGDSPPLATRSGYLSLACLPFIFAFGAKANLLTTITGVAPEKLIVFHLFAAWVMFNASAMWLAGVIALVAQAWLTFMSLPFVRHRAYEFFKFFHLFLAVAIFVVFLFIHVDYTLTSWDYIIAMGAIYCTSLL</sequence>
<comment type="subcellular location">
    <subcellularLocation>
        <location evidence="1">Membrane</location>
        <topology evidence="1">Multi-pass membrane protein</topology>
    </subcellularLocation>
</comment>
<dbReference type="PANTHER" id="PTHR32361">
    <property type="entry name" value="FERRIC/CUPRIC REDUCTASE TRANSMEMBRANE COMPONENT"/>
    <property type="match status" value="1"/>
</dbReference>
<keyword evidence="2" id="KW-0813">Transport</keyword>
<evidence type="ECO:0000256" key="2">
    <source>
        <dbReference type="ARBA" id="ARBA00022448"/>
    </source>
</evidence>
<dbReference type="GO" id="GO:0006879">
    <property type="term" value="P:intracellular iron ion homeostasis"/>
    <property type="evidence" value="ECO:0007669"/>
    <property type="project" value="TreeGrafter"/>
</dbReference>
<dbReference type="STRING" id="1262450.S3C8F0"/>
<dbReference type="GO" id="GO:0005886">
    <property type="term" value="C:plasma membrane"/>
    <property type="evidence" value="ECO:0007669"/>
    <property type="project" value="TreeGrafter"/>
</dbReference>
<name>S3C8F0_OPHP1</name>
<evidence type="ECO:0000259" key="8">
    <source>
        <dbReference type="Pfam" id="PF01794"/>
    </source>
</evidence>
<evidence type="ECO:0000256" key="6">
    <source>
        <dbReference type="ARBA" id="ARBA00023136"/>
    </source>
</evidence>
<dbReference type="OrthoDB" id="17725at2759"/>
<dbReference type="AlphaFoldDB" id="S3C8F0"/>
<protein>
    <submittedName>
        <fullName evidence="9">Ferric reductase transmembrane</fullName>
    </submittedName>
</protein>
<keyword evidence="3 7" id="KW-0812">Transmembrane</keyword>
<dbReference type="HOGENOM" id="CLU_1074003_0_0_1"/>
<keyword evidence="5" id="KW-0406">Ion transport</keyword>
<dbReference type="InterPro" id="IPR013130">
    <property type="entry name" value="Fe3_Rdtase_TM_dom"/>
</dbReference>
<evidence type="ECO:0000313" key="10">
    <source>
        <dbReference type="Proteomes" id="UP000016923"/>
    </source>
</evidence>
<feature type="transmembrane region" description="Helical" evidence="7">
    <location>
        <begin position="170"/>
        <end position="196"/>
    </location>
</feature>
<accession>S3C8F0</accession>
<organism evidence="9 10">
    <name type="scientific">Ophiostoma piceae (strain UAMH 11346)</name>
    <name type="common">Sap stain fungus</name>
    <dbReference type="NCBI Taxonomy" id="1262450"/>
    <lineage>
        <taxon>Eukaryota</taxon>
        <taxon>Fungi</taxon>
        <taxon>Dikarya</taxon>
        <taxon>Ascomycota</taxon>
        <taxon>Pezizomycotina</taxon>
        <taxon>Sordariomycetes</taxon>
        <taxon>Sordariomycetidae</taxon>
        <taxon>Ophiostomatales</taxon>
        <taxon>Ophiostomataceae</taxon>
        <taxon>Ophiostoma</taxon>
    </lineage>
</organism>
<dbReference type="GO" id="GO:0000293">
    <property type="term" value="F:ferric-chelate reductase activity"/>
    <property type="evidence" value="ECO:0007669"/>
    <property type="project" value="TreeGrafter"/>
</dbReference>
<evidence type="ECO:0000256" key="3">
    <source>
        <dbReference type="ARBA" id="ARBA00022692"/>
    </source>
</evidence>
<feature type="transmembrane region" description="Helical" evidence="7">
    <location>
        <begin position="139"/>
        <end position="158"/>
    </location>
</feature>
<reference evidence="9 10" key="1">
    <citation type="journal article" date="2013" name="BMC Genomics">
        <title>The genome and transcriptome of the pine saprophyte Ophiostoma piceae, and a comparison with the bark beetle-associated pine pathogen Grosmannia clavigera.</title>
        <authorList>
            <person name="Haridas S."/>
            <person name="Wang Y."/>
            <person name="Lim L."/>
            <person name="Massoumi Alamouti S."/>
            <person name="Jackman S."/>
            <person name="Docking R."/>
            <person name="Robertson G."/>
            <person name="Birol I."/>
            <person name="Bohlmann J."/>
            <person name="Breuil C."/>
        </authorList>
    </citation>
    <scope>NUCLEOTIDE SEQUENCE [LARGE SCALE GENOMIC DNA]</scope>
    <source>
        <strain evidence="9 10">UAMH 11346</strain>
    </source>
</reference>
<dbReference type="Pfam" id="PF01794">
    <property type="entry name" value="Ferric_reduct"/>
    <property type="match status" value="1"/>
</dbReference>
<feature type="domain" description="Ferric oxidoreductase" evidence="8">
    <location>
        <begin position="186"/>
        <end position="231"/>
    </location>
</feature>